<feature type="transmembrane region" description="Helical" evidence="5">
    <location>
        <begin position="576"/>
        <end position="601"/>
    </location>
</feature>
<feature type="signal peptide" evidence="6">
    <location>
        <begin position="1"/>
        <end position="23"/>
    </location>
</feature>
<dbReference type="Gene3D" id="3.80.10.10">
    <property type="entry name" value="Ribonuclease Inhibitor"/>
    <property type="match status" value="3"/>
</dbReference>
<keyword evidence="5" id="KW-0812">Transmembrane</keyword>
<evidence type="ECO:0000256" key="5">
    <source>
        <dbReference type="SAM" id="Phobius"/>
    </source>
</evidence>
<dbReference type="FunFam" id="3.80.10.10:FF:001164">
    <property type="entry name" value="GH01279p"/>
    <property type="match status" value="1"/>
</dbReference>
<dbReference type="SUPFAM" id="SSF52058">
    <property type="entry name" value="L domain-like"/>
    <property type="match status" value="1"/>
</dbReference>
<dbReference type="Pfam" id="PF13855">
    <property type="entry name" value="LRR_8"/>
    <property type="match status" value="4"/>
</dbReference>
<feature type="chain" id="PRO_5044820911" evidence="6">
    <location>
        <begin position="24"/>
        <end position="702"/>
    </location>
</feature>
<dbReference type="InterPro" id="IPR001611">
    <property type="entry name" value="Leu-rich_rpt"/>
</dbReference>
<dbReference type="SMART" id="SM00369">
    <property type="entry name" value="LRR_TYP"/>
    <property type="match status" value="12"/>
</dbReference>
<evidence type="ECO:0000256" key="4">
    <source>
        <dbReference type="SAM" id="MobiDB-lite"/>
    </source>
</evidence>
<feature type="region of interest" description="Disordered" evidence="4">
    <location>
        <begin position="680"/>
        <end position="702"/>
    </location>
</feature>
<keyword evidence="2 6" id="KW-0732">Signal</keyword>
<dbReference type="PROSITE" id="PS51450">
    <property type="entry name" value="LRR"/>
    <property type="match status" value="4"/>
</dbReference>
<evidence type="ECO:0000313" key="7">
    <source>
        <dbReference type="EMBL" id="KAL3086937.1"/>
    </source>
</evidence>
<dbReference type="InterPro" id="IPR003591">
    <property type="entry name" value="Leu-rich_rpt_typical-subtyp"/>
</dbReference>
<evidence type="ECO:0000313" key="8">
    <source>
        <dbReference type="Proteomes" id="UP001620626"/>
    </source>
</evidence>
<dbReference type="PANTHER" id="PTHR24369">
    <property type="entry name" value="ANTIGEN BSP, PUTATIVE-RELATED"/>
    <property type="match status" value="1"/>
</dbReference>
<comment type="caution">
    <text evidence="7">The sequence shown here is derived from an EMBL/GenBank/DDBJ whole genome shotgun (WGS) entry which is preliminary data.</text>
</comment>
<accession>A0ABD2J8R3</accession>
<dbReference type="EMBL" id="JBICBT010001026">
    <property type="protein sequence ID" value="KAL3086937.1"/>
    <property type="molecule type" value="Genomic_DNA"/>
</dbReference>
<dbReference type="AlphaFoldDB" id="A0ABD2J8R3"/>
<keyword evidence="3" id="KW-0677">Repeat</keyword>
<gene>
    <name evidence="7" type="ORF">niasHT_021801</name>
</gene>
<evidence type="ECO:0000256" key="3">
    <source>
        <dbReference type="ARBA" id="ARBA00022737"/>
    </source>
</evidence>
<name>A0ABD2J8R3_9BILA</name>
<dbReference type="Proteomes" id="UP001620626">
    <property type="component" value="Unassembled WGS sequence"/>
</dbReference>
<dbReference type="InterPro" id="IPR032675">
    <property type="entry name" value="LRR_dom_sf"/>
</dbReference>
<dbReference type="InterPro" id="IPR050541">
    <property type="entry name" value="LRR_TM_domain-containing"/>
</dbReference>
<sequence>MGLFFVWLSLFVLCPPFGGLCSANTNVTSFPTIANGAVPTTHSPGRSPVVISPCAPIEIAFANVVKPGEAPVCQCILNVPPPIGGKTVPTPRQKGNGDQFWIGCTRHKMTAVFRALQTLNGTRVPHLHIWDSLINILPNDPKPMFTQLLADRLTIERSRVGLIREGAFATIGRTLRGLSLRHNILKGLEERAFVDLAELRELDLGWNKLVELRRSHFARMAHLERLVLAGNQIVRLEDGLFEPLAKLRVLNLAHNNIVRITKNTFKGLTNLEVLTLTANRLNTIDTDAFVHLKALKVLELDNNNLTRVEIRGNVALERLVLNNNSLSDLAHLSVSDLNALRSLHLDNNNITSISDSDLRGLAHSASLVSLSLDGNNISRIGCHAFASVGRLSVLSLQHNRITSLSCAATHDPISLTVFLDQSFLQPLQRLSRLSLSHNALQLLGEDDLAGLGALRELSLDHNNISKIARNAFVDLQLRKLFLNNNQLYYLPRGVFSGWNLTDVQAVDLSGNNWECICEQEWIGAWLKALGKADTHFGSLGCLDSNQCENVTRTFCGTDDGGEQSTASQEEDGIYDVWIRLVACVLAFAAILFLAIAGYVYMQESWHTVTIRRSSSDTIRLIPSVESLFSLPNPIVLGPAELSPKKQCQKLPASPLSMGNNHSQRSATIGTSIAIKAIGARGATAADDGDERKEDGKKRVRFQ</sequence>
<proteinExistence type="predicted"/>
<keyword evidence="5" id="KW-0472">Membrane</keyword>
<protein>
    <submittedName>
        <fullName evidence="7">Uncharacterized protein</fullName>
    </submittedName>
</protein>
<keyword evidence="1" id="KW-0433">Leucine-rich repeat</keyword>
<keyword evidence="8" id="KW-1185">Reference proteome</keyword>
<dbReference type="Pfam" id="PF00560">
    <property type="entry name" value="LRR_1"/>
    <property type="match status" value="1"/>
</dbReference>
<keyword evidence="5" id="KW-1133">Transmembrane helix</keyword>
<evidence type="ECO:0000256" key="2">
    <source>
        <dbReference type="ARBA" id="ARBA00022729"/>
    </source>
</evidence>
<dbReference type="PANTHER" id="PTHR24369:SF210">
    <property type="entry name" value="CHAOPTIN-RELATED"/>
    <property type="match status" value="1"/>
</dbReference>
<organism evidence="7 8">
    <name type="scientific">Heterodera trifolii</name>
    <dbReference type="NCBI Taxonomy" id="157864"/>
    <lineage>
        <taxon>Eukaryota</taxon>
        <taxon>Metazoa</taxon>
        <taxon>Ecdysozoa</taxon>
        <taxon>Nematoda</taxon>
        <taxon>Chromadorea</taxon>
        <taxon>Rhabditida</taxon>
        <taxon>Tylenchina</taxon>
        <taxon>Tylenchomorpha</taxon>
        <taxon>Tylenchoidea</taxon>
        <taxon>Heteroderidae</taxon>
        <taxon>Heteroderinae</taxon>
        <taxon>Heterodera</taxon>
    </lineage>
</organism>
<reference evidence="7 8" key="1">
    <citation type="submission" date="2024-10" db="EMBL/GenBank/DDBJ databases">
        <authorList>
            <person name="Kim D."/>
        </authorList>
    </citation>
    <scope>NUCLEOTIDE SEQUENCE [LARGE SCALE GENOMIC DNA]</scope>
    <source>
        <strain evidence="7">BH-2024</strain>
    </source>
</reference>
<evidence type="ECO:0000256" key="1">
    <source>
        <dbReference type="ARBA" id="ARBA00022614"/>
    </source>
</evidence>
<evidence type="ECO:0000256" key="6">
    <source>
        <dbReference type="SAM" id="SignalP"/>
    </source>
</evidence>